<name>A0A423T8D8_PENVA</name>
<dbReference type="CDD" id="cd20917">
    <property type="entry name" value="DCAF15-NTD"/>
    <property type="match status" value="1"/>
</dbReference>
<dbReference type="InterPro" id="IPR038914">
    <property type="entry name" value="DCAF15"/>
</dbReference>
<evidence type="ECO:0000313" key="5">
    <source>
        <dbReference type="Proteomes" id="UP000283509"/>
    </source>
</evidence>
<keyword evidence="1" id="KW-0175">Coiled coil</keyword>
<feature type="region of interest" description="Disordered" evidence="2">
    <location>
        <begin position="479"/>
        <end position="498"/>
    </location>
</feature>
<feature type="region of interest" description="Disordered" evidence="2">
    <location>
        <begin position="284"/>
        <end position="360"/>
    </location>
</feature>
<dbReference type="GO" id="GO:0016567">
    <property type="term" value="P:protein ubiquitination"/>
    <property type="evidence" value="ECO:0007669"/>
    <property type="project" value="InterPro"/>
</dbReference>
<feature type="compositionally biased region" description="Polar residues" evidence="2">
    <location>
        <begin position="306"/>
        <end position="318"/>
    </location>
</feature>
<feature type="coiled-coil region" evidence="1">
    <location>
        <begin position="252"/>
        <end position="279"/>
    </location>
</feature>
<feature type="compositionally biased region" description="Basic and acidic residues" evidence="2">
    <location>
        <begin position="337"/>
        <end position="356"/>
    </location>
</feature>
<dbReference type="Pfam" id="PF14939">
    <property type="entry name" value="DCAF15_WD40"/>
    <property type="match status" value="1"/>
</dbReference>
<reference evidence="4 5" key="2">
    <citation type="submission" date="2019-01" db="EMBL/GenBank/DDBJ databases">
        <title>The decoding of complex shrimp genome reveals the adaptation for benthos swimmer, frequently molting mechanism and breeding impact on genome.</title>
        <authorList>
            <person name="Sun Y."/>
            <person name="Gao Y."/>
            <person name="Yu Y."/>
        </authorList>
    </citation>
    <scope>NUCLEOTIDE SEQUENCE [LARGE SCALE GENOMIC DNA]</scope>
    <source>
        <tissue evidence="4">Muscle</tissue>
    </source>
</reference>
<proteinExistence type="predicted"/>
<feature type="compositionally biased region" description="Acidic residues" evidence="2">
    <location>
        <begin position="286"/>
        <end position="296"/>
    </location>
</feature>
<evidence type="ECO:0000313" key="4">
    <source>
        <dbReference type="EMBL" id="ROT72719.1"/>
    </source>
</evidence>
<evidence type="ECO:0000259" key="3">
    <source>
        <dbReference type="Pfam" id="PF14939"/>
    </source>
</evidence>
<keyword evidence="5" id="KW-1185">Reference proteome</keyword>
<dbReference type="Proteomes" id="UP000283509">
    <property type="component" value="Unassembled WGS sequence"/>
</dbReference>
<evidence type="ECO:0000256" key="1">
    <source>
        <dbReference type="SAM" id="Coils"/>
    </source>
</evidence>
<dbReference type="AlphaFoldDB" id="A0A423T8D8"/>
<dbReference type="InterPro" id="IPR047319">
    <property type="entry name" value="DCAF15_C"/>
</dbReference>
<dbReference type="OrthoDB" id="6354267at2759"/>
<dbReference type="GO" id="GO:0080008">
    <property type="term" value="C:Cul4-RING E3 ubiquitin ligase complex"/>
    <property type="evidence" value="ECO:0007669"/>
    <property type="project" value="TreeGrafter"/>
</dbReference>
<dbReference type="PANTHER" id="PTHR28541">
    <property type="entry name" value="DDB1- AND CUL4-ASSOCIATED FACTOR 15"/>
    <property type="match status" value="1"/>
</dbReference>
<feature type="domain" description="DDB1- and CUL4-associated factor 15 WD40 repeat-containing" evidence="3">
    <location>
        <begin position="42"/>
        <end position="259"/>
    </location>
</feature>
<dbReference type="CDD" id="cd20913">
    <property type="entry name" value="DCAF15-CTD"/>
    <property type="match status" value="1"/>
</dbReference>
<dbReference type="PANTHER" id="PTHR28541:SF1">
    <property type="entry name" value="DDB1- AND CUL4-ASSOCIATED FACTOR 15"/>
    <property type="match status" value="1"/>
</dbReference>
<dbReference type="EMBL" id="QCYY01002116">
    <property type="protein sequence ID" value="ROT72719.1"/>
    <property type="molecule type" value="Genomic_DNA"/>
</dbReference>
<gene>
    <name evidence="4" type="ORF">C7M84_008881</name>
</gene>
<accession>A0A423T8D8</accession>
<sequence length="996" mass="112491">MSSTGHSTRVPGLRQQGRHHLLQKLHFRELYGETRQTRSRPRQRLFYQLPHRLAFSLAQVAPTSALAAGHIFLGFTKCGQFVLSYTHSCDTDDHTLQMIHRYRLHWWVFVPYAPLRKVAEVMLFGDQDLQESVYENIFISVCQWPKDLSKILVYGCSMIEGLDGNSSQTRRCYITITAVPSLDNCSACYQVATSYEEDDLAERWNSCARFSCLQHGITVHTSFEMVPPFPRFLPNVQMKREGFVVLNAGNFIHVLNVNLENMDRKMKEVETEILGMRINEISSVERDEEEESDDEREQGKIKENRASSGKQYCGSSLRSGKEFNVMDSSSSDVDLEADGRSSCEEEEGTHIEKDLSSIESSTSSLKVTLNTGSMCGCSSSMSDKDREWEILIGSVAPRNDERARTEGCNNIHRMCENYQRGSTMEGQGMSHRLDINDCDKSPGSCLDQDDGATAVQGIVRNLSLKDFQLPDDSPYHFYGESDTFNDNDSDDSTRCSHISEDSRLGRSDLRDTVSISDRCKNGTNCCGNNIKADDCAFNTQQQGRMVLRSSSESSYGEKTPVKLAEKEYEFIDEITDSRHEKLSVFRRRRLADKKYEFSDENIENVPQKYSSFRNQSRRLIMSPSRSPRFRSMGVPLSELSIELGESSGFIRSMYEKLLSPTSGSGSPSDVLRPINQNITSPILSPRDDRWREEIDRLEKAELQRWSSRESLGLYALSPGCVQKASEKSSNATPANAPDPTQSQALNCVVDFNRRYIEVDDELVSIITDIEDDELGTATGYHNALPLEVHGSGYTQMHMISNTKAEKLMVPGVLVKQVSLDVEQFCHEMAQRLCTEAGKKYFFCNDYNVEIVDVCPSSGNIVALASVLVQAATMVKGLGKTVRSPLSSLTRKQYKTTATFIFNMDTKQYYLVDKEPLLEEDPYSLENMEGDVGDERWWQSARQTARQLRTQWAVPTDYYSSVKVLTNEPLLKGKSLNHIMEGQHLVALVLGPHQQGL</sequence>
<evidence type="ECO:0000256" key="2">
    <source>
        <dbReference type="SAM" id="MobiDB-lite"/>
    </source>
</evidence>
<comment type="caution">
    <text evidence="4">The sequence shown here is derived from an EMBL/GenBank/DDBJ whole genome shotgun (WGS) entry which is preliminary data.</text>
</comment>
<organism evidence="4 5">
    <name type="scientific">Penaeus vannamei</name>
    <name type="common">Whiteleg shrimp</name>
    <name type="synonym">Litopenaeus vannamei</name>
    <dbReference type="NCBI Taxonomy" id="6689"/>
    <lineage>
        <taxon>Eukaryota</taxon>
        <taxon>Metazoa</taxon>
        <taxon>Ecdysozoa</taxon>
        <taxon>Arthropoda</taxon>
        <taxon>Crustacea</taxon>
        <taxon>Multicrustacea</taxon>
        <taxon>Malacostraca</taxon>
        <taxon>Eumalacostraca</taxon>
        <taxon>Eucarida</taxon>
        <taxon>Decapoda</taxon>
        <taxon>Dendrobranchiata</taxon>
        <taxon>Penaeoidea</taxon>
        <taxon>Penaeidae</taxon>
        <taxon>Penaeus</taxon>
    </lineage>
</organism>
<reference evidence="4 5" key="1">
    <citation type="submission" date="2018-04" db="EMBL/GenBank/DDBJ databases">
        <authorList>
            <person name="Zhang X."/>
            <person name="Yuan J."/>
            <person name="Li F."/>
            <person name="Xiang J."/>
        </authorList>
    </citation>
    <scope>NUCLEOTIDE SEQUENCE [LARGE SCALE GENOMIC DNA]</scope>
    <source>
        <tissue evidence="4">Muscle</tissue>
    </source>
</reference>
<dbReference type="InterPro" id="IPR032734">
    <property type="entry name" value="DCAF15_WD40"/>
</dbReference>
<protein>
    <recommendedName>
        <fullName evidence="3">DDB1- and CUL4-associated factor 15 WD40 repeat-containing domain-containing protein</fullName>
    </recommendedName>
</protein>